<dbReference type="Proteomes" id="UP001501705">
    <property type="component" value="Unassembled WGS sequence"/>
</dbReference>
<protein>
    <recommendedName>
        <fullName evidence="4">DUF3592 domain-containing protein</fullName>
    </recommendedName>
</protein>
<keyword evidence="1" id="KW-1133">Transmembrane helix</keyword>
<dbReference type="EMBL" id="BAAAPH010000002">
    <property type="protein sequence ID" value="GAA1552388.1"/>
    <property type="molecule type" value="Genomic_DNA"/>
</dbReference>
<evidence type="ECO:0000313" key="3">
    <source>
        <dbReference type="Proteomes" id="UP001501705"/>
    </source>
</evidence>
<evidence type="ECO:0008006" key="4">
    <source>
        <dbReference type="Google" id="ProtNLM"/>
    </source>
</evidence>
<sequence length="140" mass="15206">MAGSAVWAAVCMLVLPLGIAVTVLDQQEDSRLADGPVVPGVVVDEPVPIVDRGQPLRVAFTTSRGQRVELNIEKYLEPRRRKGQSINIQYAYAGSEVLAREAGWQPDFWSRYFILCLGIAGALAGTSILIISVRRTVPAT</sequence>
<comment type="caution">
    <text evidence="2">The sequence shown here is derived from an EMBL/GenBank/DDBJ whole genome shotgun (WGS) entry which is preliminary data.</text>
</comment>
<gene>
    <name evidence="2" type="ORF">GCM10009804_06720</name>
</gene>
<name>A0ABN2C4R1_9ACTN</name>
<keyword evidence="1" id="KW-0812">Transmembrane</keyword>
<proteinExistence type="predicted"/>
<accession>A0ABN2C4R1</accession>
<evidence type="ECO:0000313" key="2">
    <source>
        <dbReference type="EMBL" id="GAA1552388.1"/>
    </source>
</evidence>
<feature type="transmembrane region" description="Helical" evidence="1">
    <location>
        <begin position="112"/>
        <end position="133"/>
    </location>
</feature>
<organism evidence="2 3">
    <name type="scientific">Kribbella hippodromi</name>
    <dbReference type="NCBI Taxonomy" id="434347"/>
    <lineage>
        <taxon>Bacteria</taxon>
        <taxon>Bacillati</taxon>
        <taxon>Actinomycetota</taxon>
        <taxon>Actinomycetes</taxon>
        <taxon>Propionibacteriales</taxon>
        <taxon>Kribbellaceae</taxon>
        <taxon>Kribbella</taxon>
    </lineage>
</organism>
<dbReference type="RefSeq" id="WP_344231811.1">
    <property type="nucleotide sequence ID" value="NZ_BAAAPH010000002.1"/>
</dbReference>
<keyword evidence="1" id="KW-0472">Membrane</keyword>
<reference evidence="2 3" key="1">
    <citation type="journal article" date="2019" name="Int. J. Syst. Evol. Microbiol.">
        <title>The Global Catalogue of Microorganisms (GCM) 10K type strain sequencing project: providing services to taxonomists for standard genome sequencing and annotation.</title>
        <authorList>
            <consortium name="The Broad Institute Genomics Platform"/>
            <consortium name="The Broad Institute Genome Sequencing Center for Infectious Disease"/>
            <person name="Wu L."/>
            <person name="Ma J."/>
        </authorList>
    </citation>
    <scope>NUCLEOTIDE SEQUENCE [LARGE SCALE GENOMIC DNA]</scope>
    <source>
        <strain evidence="2 3">JCM 15572</strain>
    </source>
</reference>
<keyword evidence="3" id="KW-1185">Reference proteome</keyword>
<evidence type="ECO:0000256" key="1">
    <source>
        <dbReference type="SAM" id="Phobius"/>
    </source>
</evidence>